<dbReference type="SUPFAM" id="SSF48371">
    <property type="entry name" value="ARM repeat"/>
    <property type="match status" value="1"/>
</dbReference>
<dbReference type="Gene3D" id="1.25.10.10">
    <property type="entry name" value="Leucine-rich Repeat Variant"/>
    <property type="match status" value="1"/>
</dbReference>
<dbReference type="InterPro" id="IPR016024">
    <property type="entry name" value="ARM-type_fold"/>
</dbReference>
<accession>A0ABW2H388</accession>
<dbReference type="InterPro" id="IPR011989">
    <property type="entry name" value="ARM-like"/>
</dbReference>
<comment type="caution">
    <text evidence="1">The sequence shown here is derived from an EMBL/GenBank/DDBJ whole genome shotgun (WGS) entry which is preliminary data.</text>
</comment>
<gene>
    <name evidence="1" type="ORF">ACFQO7_29615</name>
</gene>
<evidence type="ECO:0000313" key="2">
    <source>
        <dbReference type="Proteomes" id="UP001596392"/>
    </source>
</evidence>
<dbReference type="RefSeq" id="WP_376809454.1">
    <property type="nucleotide sequence ID" value="NZ_JBHTAC010000042.1"/>
</dbReference>
<dbReference type="Pfam" id="PF13646">
    <property type="entry name" value="HEAT_2"/>
    <property type="match status" value="1"/>
</dbReference>
<sequence length="307" mass="33034">MPMLEQTVAAAVAELLPLTGEDDEDRRWELISWLHGYGGRPALDAATRLSGHPEPSHRQAAADIVSQLAAGPRGSASEGPYRDEALALLLSMVEHEQDPQVLGSITTGFGHIGDERCLVPLARLHVHPDATVRFGVAHGLLWRPEPAALDLLITLSADSDADVRDWATFGLGQSEQDFPRLRDALAARLSDDDPDTLAEAVVGLSLRGDTRAMPALLAALEVPPVRHGVDLTTEALYAMAAATADPRLHRHLTADRDARLRQTPDDEAPPELRAAVVIERLLRAPGEQLPEELLAALARYPADGEPG</sequence>
<proteinExistence type="predicted"/>
<name>A0ABW2H388_9ACTN</name>
<dbReference type="Proteomes" id="UP001596392">
    <property type="component" value="Unassembled WGS sequence"/>
</dbReference>
<reference evidence="2" key="1">
    <citation type="journal article" date="2019" name="Int. J. Syst. Evol. Microbiol.">
        <title>The Global Catalogue of Microorganisms (GCM) 10K type strain sequencing project: providing services to taxonomists for standard genome sequencing and annotation.</title>
        <authorList>
            <consortium name="The Broad Institute Genomics Platform"/>
            <consortium name="The Broad Institute Genome Sequencing Center for Infectious Disease"/>
            <person name="Wu L."/>
            <person name="Ma J."/>
        </authorList>
    </citation>
    <scope>NUCLEOTIDE SEQUENCE [LARGE SCALE GENOMIC DNA]</scope>
    <source>
        <strain evidence="2">CGMCC 1.9106</strain>
    </source>
</reference>
<protein>
    <submittedName>
        <fullName evidence="1">HEAT repeat domain-containing protein</fullName>
    </submittedName>
</protein>
<organism evidence="1 2">
    <name type="scientific">Catellatospora aurea</name>
    <dbReference type="NCBI Taxonomy" id="1337874"/>
    <lineage>
        <taxon>Bacteria</taxon>
        <taxon>Bacillati</taxon>
        <taxon>Actinomycetota</taxon>
        <taxon>Actinomycetes</taxon>
        <taxon>Micromonosporales</taxon>
        <taxon>Micromonosporaceae</taxon>
        <taxon>Catellatospora</taxon>
    </lineage>
</organism>
<evidence type="ECO:0000313" key="1">
    <source>
        <dbReference type="EMBL" id="MFC7246659.1"/>
    </source>
</evidence>
<keyword evidence="2" id="KW-1185">Reference proteome</keyword>
<dbReference type="EMBL" id="JBHTAC010000042">
    <property type="protein sequence ID" value="MFC7246659.1"/>
    <property type="molecule type" value="Genomic_DNA"/>
</dbReference>